<dbReference type="Proteomes" id="UP000605990">
    <property type="component" value="Unassembled WGS sequence"/>
</dbReference>
<evidence type="ECO:0000313" key="1">
    <source>
        <dbReference type="EMBL" id="MBC5833451.1"/>
    </source>
</evidence>
<evidence type="ECO:0000313" key="2">
    <source>
        <dbReference type="Proteomes" id="UP000605990"/>
    </source>
</evidence>
<dbReference type="EMBL" id="JACRUN010000001">
    <property type="protein sequence ID" value="MBC5833451.1"/>
    <property type="molecule type" value="Genomic_DNA"/>
</dbReference>
<name>A0ABR7IUK1_9FLAO</name>
<proteinExistence type="predicted"/>
<accession>A0ABR7IUK1</accession>
<keyword evidence="2" id="KW-1185">Reference proteome</keyword>
<comment type="caution">
    <text evidence="1">The sequence shown here is derived from an EMBL/GenBank/DDBJ whole genome shotgun (WGS) entry which is preliminary data.</text>
</comment>
<dbReference type="Pfam" id="PF12869">
    <property type="entry name" value="tRNA_anti-like"/>
    <property type="match status" value="1"/>
</dbReference>
<organism evidence="1 2">
    <name type="scientific">Flavobacterium bernardetii</name>
    <dbReference type="NCBI Taxonomy" id="2813823"/>
    <lineage>
        <taxon>Bacteria</taxon>
        <taxon>Pseudomonadati</taxon>
        <taxon>Bacteroidota</taxon>
        <taxon>Flavobacteriia</taxon>
        <taxon>Flavobacteriales</taxon>
        <taxon>Flavobacteriaceae</taxon>
        <taxon>Flavobacterium</taxon>
    </lineage>
</organism>
<gene>
    <name evidence="1" type="ORF">H8R27_00995</name>
</gene>
<evidence type="ECO:0008006" key="3">
    <source>
        <dbReference type="Google" id="ProtNLM"/>
    </source>
</evidence>
<sequence>MKKIVAGFLILIFGLFITYKYLYHDHRDISSEKSLYTLTVKDLLKEFLANESSANRKYLDKAITIKGKITSIDDKNSTIVIDDKVFVIMSELTKIELNSNVSVQGRLIGFDSLLEEIKIDQAQIK</sequence>
<reference evidence="1 2" key="1">
    <citation type="submission" date="2020-08" db="EMBL/GenBank/DDBJ databases">
        <title>Description of novel Flavobacterium F-408 isolate.</title>
        <authorList>
            <person name="Saticioglu I.B."/>
            <person name="Duman M."/>
            <person name="Altun S."/>
        </authorList>
    </citation>
    <scope>NUCLEOTIDE SEQUENCE [LARGE SCALE GENOMIC DNA]</scope>
    <source>
        <strain evidence="1 2">F-408</strain>
    </source>
</reference>
<dbReference type="RefSeq" id="WP_166124703.1">
    <property type="nucleotide sequence ID" value="NZ_JAANOQ010000001.1"/>
</dbReference>
<dbReference type="InterPro" id="IPR024422">
    <property type="entry name" value="Protein_unknown_function_OB"/>
</dbReference>
<protein>
    <recommendedName>
        <fullName evidence="3">tRNA_anti-like</fullName>
    </recommendedName>
</protein>